<protein>
    <submittedName>
        <fullName evidence="2">Transmembrane protein, putative</fullName>
    </submittedName>
</protein>
<gene>
    <name evidence="2" type="ORF">TTHERM_00190740</name>
</gene>
<evidence type="ECO:0000256" key="1">
    <source>
        <dbReference type="SAM" id="Phobius"/>
    </source>
</evidence>
<dbReference type="KEGG" id="tet:TTHERM_00190740"/>
<keyword evidence="1 2" id="KW-0812">Transmembrane</keyword>
<evidence type="ECO:0000313" key="2">
    <source>
        <dbReference type="EMBL" id="EAR96406.3"/>
    </source>
</evidence>
<dbReference type="InParanoid" id="I7LV04"/>
<evidence type="ECO:0000313" key="3">
    <source>
        <dbReference type="Proteomes" id="UP000009168"/>
    </source>
</evidence>
<dbReference type="RefSeq" id="XP_001016651.3">
    <property type="nucleotide sequence ID" value="XM_001016651.3"/>
</dbReference>
<sequence length="207" mass="23755">MNPQFQASQHPNQQGYVSTGIPGQVQKQPVNVQNVLFLTGTVLAAINCFARADYNLPVFLVSYLLWEQDYGREQTQRARILYLLMFCTFVDFFYIIYWGSSISVFTKDLEWLNSVYVFTIIMTAILMVIKFVILFRATQTDQTLQEKVSVQGITNSLSAFFASDPYGQNSLHAQNYPAQQPQQAIPQQPNFQQNVYGYDSQNMNQLK</sequence>
<dbReference type="GeneID" id="7846735"/>
<dbReference type="Proteomes" id="UP000009168">
    <property type="component" value="Unassembled WGS sequence"/>
</dbReference>
<feature type="transmembrane region" description="Helical" evidence="1">
    <location>
        <begin position="111"/>
        <end position="135"/>
    </location>
</feature>
<feature type="transmembrane region" description="Helical" evidence="1">
    <location>
        <begin position="80"/>
        <end position="99"/>
    </location>
</feature>
<dbReference type="AlphaFoldDB" id="I7LV04"/>
<keyword evidence="1" id="KW-0472">Membrane</keyword>
<name>I7LV04_TETTS</name>
<dbReference type="HOGENOM" id="CLU_1328712_0_0_1"/>
<dbReference type="EMBL" id="GG662693">
    <property type="protein sequence ID" value="EAR96406.3"/>
    <property type="molecule type" value="Genomic_DNA"/>
</dbReference>
<organism evidence="2 3">
    <name type="scientific">Tetrahymena thermophila (strain SB210)</name>
    <dbReference type="NCBI Taxonomy" id="312017"/>
    <lineage>
        <taxon>Eukaryota</taxon>
        <taxon>Sar</taxon>
        <taxon>Alveolata</taxon>
        <taxon>Ciliophora</taxon>
        <taxon>Intramacronucleata</taxon>
        <taxon>Oligohymenophorea</taxon>
        <taxon>Hymenostomatida</taxon>
        <taxon>Tetrahymenina</taxon>
        <taxon>Tetrahymenidae</taxon>
        <taxon>Tetrahymena</taxon>
    </lineage>
</organism>
<reference evidence="3" key="1">
    <citation type="journal article" date="2006" name="PLoS Biol.">
        <title>Macronuclear genome sequence of the ciliate Tetrahymena thermophila, a model eukaryote.</title>
        <authorList>
            <person name="Eisen J.A."/>
            <person name="Coyne R.S."/>
            <person name="Wu M."/>
            <person name="Wu D."/>
            <person name="Thiagarajan M."/>
            <person name="Wortman J.R."/>
            <person name="Badger J.H."/>
            <person name="Ren Q."/>
            <person name="Amedeo P."/>
            <person name="Jones K.M."/>
            <person name="Tallon L.J."/>
            <person name="Delcher A.L."/>
            <person name="Salzberg S.L."/>
            <person name="Silva J.C."/>
            <person name="Haas B.J."/>
            <person name="Majoros W.H."/>
            <person name="Farzad M."/>
            <person name="Carlton J.M."/>
            <person name="Smith R.K. Jr."/>
            <person name="Garg J."/>
            <person name="Pearlman R.E."/>
            <person name="Karrer K.M."/>
            <person name="Sun L."/>
            <person name="Manning G."/>
            <person name="Elde N.C."/>
            <person name="Turkewitz A.P."/>
            <person name="Asai D.J."/>
            <person name="Wilkes D.E."/>
            <person name="Wang Y."/>
            <person name="Cai H."/>
            <person name="Collins K."/>
            <person name="Stewart B.A."/>
            <person name="Lee S.R."/>
            <person name="Wilamowska K."/>
            <person name="Weinberg Z."/>
            <person name="Ruzzo W.L."/>
            <person name="Wloga D."/>
            <person name="Gaertig J."/>
            <person name="Frankel J."/>
            <person name="Tsao C.-C."/>
            <person name="Gorovsky M.A."/>
            <person name="Keeling P.J."/>
            <person name="Waller R.F."/>
            <person name="Patron N.J."/>
            <person name="Cherry J.M."/>
            <person name="Stover N.A."/>
            <person name="Krieger C.J."/>
            <person name="del Toro C."/>
            <person name="Ryder H.F."/>
            <person name="Williamson S.C."/>
            <person name="Barbeau R.A."/>
            <person name="Hamilton E.P."/>
            <person name="Orias E."/>
        </authorList>
    </citation>
    <scope>NUCLEOTIDE SEQUENCE [LARGE SCALE GENOMIC DNA]</scope>
    <source>
        <strain evidence="3">SB210</strain>
    </source>
</reference>
<keyword evidence="1" id="KW-1133">Transmembrane helix</keyword>
<proteinExistence type="predicted"/>
<accession>I7LV04</accession>
<keyword evidence="3" id="KW-1185">Reference proteome</keyword>